<reference evidence="1" key="1">
    <citation type="submission" date="2022-11" db="EMBL/GenBank/DDBJ databases">
        <title>Genome Resource of Sclerotinia nivalis Strain SnTB1, a Plant Pathogen Isolated from American Ginseng.</title>
        <authorList>
            <person name="Fan S."/>
        </authorList>
    </citation>
    <scope>NUCLEOTIDE SEQUENCE</scope>
    <source>
        <strain evidence="1">SnTB1</strain>
    </source>
</reference>
<protein>
    <recommendedName>
        <fullName evidence="3">BTB domain-containing protein</fullName>
    </recommendedName>
</protein>
<accession>A0A9X0AZF2</accession>
<dbReference type="CDD" id="cd18186">
    <property type="entry name" value="BTB_POZ_ZBTB_KLHL-like"/>
    <property type="match status" value="1"/>
</dbReference>
<dbReference type="InterPro" id="IPR011333">
    <property type="entry name" value="SKP1/BTB/POZ_sf"/>
</dbReference>
<sequence length="366" mass="41261">MTRISGANFIADPDGDLLILLGPITPPISKTGESTFHERNSIWAYDSRVLVSSKDMSLASPVFKIMLEGSFKESLELKTMGSLTLPLPEDDPVAMRILIDLIHGHGDCVPKVVHIHVFTALAILADYYQCSAVAEVCANLWKRKIVELSLWKRSETRLACWIYVTWVFNLSVEFEEATGSIVRQFPYGLGEIIARNQLELPIPTTVIKKVDEYRQAALEGVIGILDVTLSRFQGDNLECPVVRHMLSIRPGNPGRASAELTHARRTMYDHGKECDAEVLEYFTKTLSTYSLFPLPRNPEDYRDWVFDKLIEKVHSVEVNNGSCIRIRSHQKAVIDDTLEKLRVSVADIDRETFGLDMASLKVHFNV</sequence>
<gene>
    <name evidence="1" type="ORF">OCU04_002087</name>
</gene>
<evidence type="ECO:0000313" key="2">
    <source>
        <dbReference type="Proteomes" id="UP001152300"/>
    </source>
</evidence>
<organism evidence="1 2">
    <name type="scientific">Sclerotinia nivalis</name>
    <dbReference type="NCBI Taxonomy" id="352851"/>
    <lineage>
        <taxon>Eukaryota</taxon>
        <taxon>Fungi</taxon>
        <taxon>Dikarya</taxon>
        <taxon>Ascomycota</taxon>
        <taxon>Pezizomycotina</taxon>
        <taxon>Leotiomycetes</taxon>
        <taxon>Helotiales</taxon>
        <taxon>Sclerotiniaceae</taxon>
        <taxon>Sclerotinia</taxon>
    </lineage>
</organism>
<dbReference type="EMBL" id="JAPEIS010000001">
    <property type="protein sequence ID" value="KAJ8071772.1"/>
    <property type="molecule type" value="Genomic_DNA"/>
</dbReference>
<dbReference type="AlphaFoldDB" id="A0A9X0AZF2"/>
<evidence type="ECO:0000313" key="1">
    <source>
        <dbReference type="EMBL" id="KAJ8071772.1"/>
    </source>
</evidence>
<proteinExistence type="predicted"/>
<dbReference type="Gene3D" id="3.30.710.10">
    <property type="entry name" value="Potassium Channel Kv1.1, Chain A"/>
    <property type="match status" value="1"/>
</dbReference>
<evidence type="ECO:0008006" key="3">
    <source>
        <dbReference type="Google" id="ProtNLM"/>
    </source>
</evidence>
<comment type="caution">
    <text evidence="1">The sequence shown here is derived from an EMBL/GenBank/DDBJ whole genome shotgun (WGS) entry which is preliminary data.</text>
</comment>
<name>A0A9X0AZF2_9HELO</name>
<keyword evidence="2" id="KW-1185">Reference proteome</keyword>
<dbReference type="SUPFAM" id="SSF54695">
    <property type="entry name" value="POZ domain"/>
    <property type="match status" value="1"/>
</dbReference>
<dbReference type="OrthoDB" id="3534824at2759"/>
<dbReference type="Proteomes" id="UP001152300">
    <property type="component" value="Unassembled WGS sequence"/>
</dbReference>